<proteinExistence type="predicted"/>
<dbReference type="RefSeq" id="WP_183413042.1">
    <property type="nucleotide sequence ID" value="NZ_JACHYB010000001.1"/>
</dbReference>
<evidence type="ECO:0000313" key="3">
    <source>
        <dbReference type="Proteomes" id="UP000544222"/>
    </source>
</evidence>
<dbReference type="Proteomes" id="UP000544222">
    <property type="component" value="Unassembled WGS sequence"/>
</dbReference>
<accession>A0A7W5DQK9</accession>
<gene>
    <name evidence="2" type="ORF">FHX64_001420</name>
</gene>
<sequence>MKTKLIFLLIFFAAISASGQTVEKLIDRYANNKNCEYVSIQKGLFNLTQWLGANDIDQETKEVLSRIKSMKILTINLTPRAEMRKTFQLTLDNILKHGNFEKMMVTKNKEDHSIVYGSTSADDNSELIIESQNEEQLSLILMKGNLSHADLEKIAK</sequence>
<dbReference type="EMBL" id="JACHYB010000001">
    <property type="protein sequence ID" value="MBB3187257.1"/>
    <property type="molecule type" value="Genomic_DNA"/>
</dbReference>
<evidence type="ECO:0000256" key="1">
    <source>
        <dbReference type="SAM" id="SignalP"/>
    </source>
</evidence>
<feature type="chain" id="PRO_5030959599" description="DUF4252 domain-containing protein" evidence="1">
    <location>
        <begin position="20"/>
        <end position="156"/>
    </location>
</feature>
<name>A0A7W5DQK9_9PORP</name>
<keyword evidence="3" id="KW-1185">Reference proteome</keyword>
<feature type="signal peptide" evidence="1">
    <location>
        <begin position="1"/>
        <end position="19"/>
    </location>
</feature>
<dbReference type="Pfam" id="PF14060">
    <property type="entry name" value="DUF4252"/>
    <property type="match status" value="1"/>
</dbReference>
<dbReference type="AlphaFoldDB" id="A0A7W5DQK9"/>
<protein>
    <recommendedName>
        <fullName evidence="4">DUF4252 domain-containing protein</fullName>
    </recommendedName>
</protein>
<organism evidence="2 3">
    <name type="scientific">Microbacter margulisiae</name>
    <dbReference type="NCBI Taxonomy" id="1350067"/>
    <lineage>
        <taxon>Bacteria</taxon>
        <taxon>Pseudomonadati</taxon>
        <taxon>Bacteroidota</taxon>
        <taxon>Bacteroidia</taxon>
        <taxon>Bacteroidales</taxon>
        <taxon>Porphyromonadaceae</taxon>
        <taxon>Microbacter</taxon>
    </lineage>
</organism>
<dbReference type="InterPro" id="IPR025348">
    <property type="entry name" value="DUF4252"/>
</dbReference>
<evidence type="ECO:0000313" key="2">
    <source>
        <dbReference type="EMBL" id="MBB3187257.1"/>
    </source>
</evidence>
<reference evidence="2 3" key="1">
    <citation type="submission" date="2020-08" db="EMBL/GenBank/DDBJ databases">
        <title>Genomic Encyclopedia of Type Strains, Phase IV (KMG-IV): sequencing the most valuable type-strain genomes for metagenomic binning, comparative biology and taxonomic classification.</title>
        <authorList>
            <person name="Goeker M."/>
        </authorList>
    </citation>
    <scope>NUCLEOTIDE SEQUENCE [LARGE SCALE GENOMIC DNA]</scope>
    <source>
        <strain evidence="2 3">DSM 27471</strain>
    </source>
</reference>
<evidence type="ECO:0008006" key="4">
    <source>
        <dbReference type="Google" id="ProtNLM"/>
    </source>
</evidence>
<comment type="caution">
    <text evidence="2">The sequence shown here is derived from an EMBL/GenBank/DDBJ whole genome shotgun (WGS) entry which is preliminary data.</text>
</comment>
<keyword evidence="1" id="KW-0732">Signal</keyword>